<evidence type="ECO:0000256" key="6">
    <source>
        <dbReference type="ARBA" id="ARBA00023242"/>
    </source>
</evidence>
<feature type="compositionally biased region" description="Basic and acidic residues" evidence="7">
    <location>
        <begin position="872"/>
        <end position="882"/>
    </location>
</feature>
<feature type="compositionally biased region" description="Basic residues" evidence="7">
    <location>
        <begin position="768"/>
        <end position="777"/>
    </location>
</feature>
<evidence type="ECO:0000313" key="8">
    <source>
        <dbReference type="EMBL" id="KAJ8346687.1"/>
    </source>
</evidence>
<dbReference type="Proteomes" id="UP001152622">
    <property type="component" value="Chromosome 11"/>
</dbReference>
<comment type="subcellular location">
    <subcellularLocation>
        <location evidence="1">Nucleus</location>
    </subcellularLocation>
</comment>
<keyword evidence="6" id="KW-0539">Nucleus</keyword>
<evidence type="ECO:0000256" key="3">
    <source>
        <dbReference type="ARBA" id="ARBA00022679"/>
    </source>
</evidence>
<feature type="compositionally biased region" description="Basic and acidic residues" evidence="7">
    <location>
        <begin position="792"/>
        <end position="804"/>
    </location>
</feature>
<evidence type="ECO:0000256" key="5">
    <source>
        <dbReference type="ARBA" id="ARBA00022853"/>
    </source>
</evidence>
<proteinExistence type="predicted"/>
<dbReference type="OrthoDB" id="8950845at2759"/>
<dbReference type="EMBL" id="JAINUF010000011">
    <property type="protein sequence ID" value="KAJ8346687.1"/>
    <property type="molecule type" value="Genomic_DNA"/>
</dbReference>
<name>A0A9Q1ILU4_SYNKA</name>
<dbReference type="AlphaFoldDB" id="A0A9Q1ILU4"/>
<dbReference type="PANTHER" id="PTHR45814">
    <property type="entry name" value="HISTONE-LYSINE N-METHYLTRANSFERASE SETD1"/>
    <property type="match status" value="1"/>
</dbReference>
<feature type="region of interest" description="Disordered" evidence="7">
    <location>
        <begin position="746"/>
        <end position="804"/>
    </location>
</feature>
<feature type="compositionally biased region" description="Acidic residues" evidence="7">
    <location>
        <begin position="967"/>
        <end position="994"/>
    </location>
</feature>
<dbReference type="GO" id="GO:0048188">
    <property type="term" value="C:Set1C/COMPASS complex"/>
    <property type="evidence" value="ECO:0007669"/>
    <property type="project" value="TreeGrafter"/>
</dbReference>
<dbReference type="GO" id="GO:0032259">
    <property type="term" value="P:methylation"/>
    <property type="evidence" value="ECO:0007669"/>
    <property type="project" value="UniProtKB-KW"/>
</dbReference>
<keyword evidence="4" id="KW-0949">S-adenosyl-L-methionine</keyword>
<evidence type="ECO:0000256" key="2">
    <source>
        <dbReference type="ARBA" id="ARBA00022603"/>
    </source>
</evidence>
<keyword evidence="2" id="KW-0489">Methyltransferase</keyword>
<protein>
    <submittedName>
        <fullName evidence="8">Uncharacterized protein</fullName>
    </submittedName>
</protein>
<feature type="compositionally biased region" description="Basic and acidic residues" evidence="7">
    <location>
        <begin position="754"/>
        <end position="767"/>
    </location>
</feature>
<evidence type="ECO:0000313" key="9">
    <source>
        <dbReference type="Proteomes" id="UP001152622"/>
    </source>
</evidence>
<feature type="compositionally biased region" description="Basic and acidic residues" evidence="7">
    <location>
        <begin position="942"/>
        <end position="955"/>
    </location>
</feature>
<evidence type="ECO:0000256" key="7">
    <source>
        <dbReference type="SAM" id="MobiDB-lite"/>
    </source>
</evidence>
<reference evidence="8" key="1">
    <citation type="journal article" date="2023" name="Science">
        <title>Genome structures resolve the early diversification of teleost fishes.</title>
        <authorList>
            <person name="Parey E."/>
            <person name="Louis A."/>
            <person name="Montfort J."/>
            <person name="Bouchez O."/>
            <person name="Roques C."/>
            <person name="Iampietro C."/>
            <person name="Lluch J."/>
            <person name="Castinel A."/>
            <person name="Donnadieu C."/>
            <person name="Desvignes T."/>
            <person name="Floi Bucao C."/>
            <person name="Jouanno E."/>
            <person name="Wen M."/>
            <person name="Mejri S."/>
            <person name="Dirks R."/>
            <person name="Jansen H."/>
            <person name="Henkel C."/>
            <person name="Chen W.J."/>
            <person name="Zahm M."/>
            <person name="Cabau C."/>
            <person name="Klopp C."/>
            <person name="Thompson A.W."/>
            <person name="Robinson-Rechavi M."/>
            <person name="Braasch I."/>
            <person name="Lecointre G."/>
            <person name="Bobe J."/>
            <person name="Postlethwait J.H."/>
            <person name="Berthelot C."/>
            <person name="Roest Crollius H."/>
            <person name="Guiguen Y."/>
        </authorList>
    </citation>
    <scope>NUCLEOTIDE SEQUENCE</scope>
    <source>
        <strain evidence="8">WJC10195</strain>
    </source>
</reference>
<organism evidence="8 9">
    <name type="scientific">Synaphobranchus kaupii</name>
    <name type="common">Kaup's arrowtooth eel</name>
    <dbReference type="NCBI Taxonomy" id="118154"/>
    <lineage>
        <taxon>Eukaryota</taxon>
        <taxon>Metazoa</taxon>
        <taxon>Chordata</taxon>
        <taxon>Craniata</taxon>
        <taxon>Vertebrata</taxon>
        <taxon>Euteleostomi</taxon>
        <taxon>Actinopterygii</taxon>
        <taxon>Neopterygii</taxon>
        <taxon>Teleostei</taxon>
        <taxon>Anguilliformes</taxon>
        <taxon>Synaphobranchidae</taxon>
        <taxon>Synaphobranchus</taxon>
    </lineage>
</organism>
<feature type="compositionally biased region" description="Low complexity" evidence="7">
    <location>
        <begin position="956"/>
        <end position="966"/>
    </location>
</feature>
<sequence>MSFQMQTQMLSRLAQSQHPSYPYPPFLGGLGGVAESGGVLFAIPYGVPPWHAPTLPQFNPTIPPPGYEPQKDDPHRATVDAVLSIIVKELKAIMKRDLSRKMVEGVAFRTFDEWWDRKERLAKAMVLATLAEHSLPFTFTPVMVKLAQALAADKVALSGLKLSRTSAAYKMVHGLGYTFSQRIFSNIQKYPFSINLDESTTNGDKKVLFILVSYFNPDRKTVDVEHLGSLEVLKASALKLEKLLVKFFEDNKIPWSNLVSMLMDCCGVMRGSKTGLAARVRQNHCPTLLDVDGDSCHHIHNAAKVFAAPFSSHLERLFSDLHADHQWASDQLTYLREICDFMSIPGSAPKRFVQHCWLSAYDVAISTQRLLPAYKVLYYVFMDKEDKGLYKDPLKQLFADYNVSEKAQTQIWSFHEDLSKKGMTQLGKDRKKRVVQKVWHEATTTELHLSVYTGVLPILKEYVMVFQGSQTLVHKLHDKELQVFTNFLACFVKSEHLNPMPKALATLDFDDKLLPVREMYVGREADRFRVAHPQHTLLKPFLQDVSRAYSTCAKYLQKKLPLQSKTLQCLSAVDPVVRGHTKTGFKLKKLTHMMSHLLPPDADTHQEILQYSVDHTLPTFKEGDDVVRWWSSVFETGKYPGLCQAGKAAMSIFHGPLVESSFNLMGDIIDPRSTSMNIATFSAIQTVKYTLQSRKQTAVEMFSRDDVKFGAVDRRLCSNINSAGTREKAQRQNKLLRARERRMDFDCQPSTSAAEKRKQVVEEENVARKRHIAKQRKRALEGLASVTPVKSGEGKEEESARPKEAVRSSLLETWKQGDGLGFEGLALSIGLHGAIRLPSFKVKRKEPPDPASTGDSKRARPSTPTEEDLEDEASRKDDEGGTFRRRHGRPLELDSEGEEEETSGKEESSSDKEEKPDQLKGSDRLSCGKEVEVDEDEEDELDSAREESDSSDKDSSGGSEDSYSSSSEEEEEEEEDDEEEAVDVEDEGEVDEEPQTSSSSSASSSSEEEEVELKASSSLMPPSISEEPSTLDLLEGIGERAELDREIHGGTALQGQEFRLQGYAHQEHNILPPSPNREPVEDLELQRGMPVFKAQTLEDAAYLRPLTPHGLAA</sequence>
<evidence type="ECO:0000256" key="4">
    <source>
        <dbReference type="ARBA" id="ARBA00022691"/>
    </source>
</evidence>
<accession>A0A9Q1ILU4</accession>
<comment type="caution">
    <text evidence="8">The sequence shown here is derived from an EMBL/GenBank/DDBJ whole genome shotgun (WGS) entry which is preliminary data.</text>
</comment>
<feature type="region of interest" description="Disordered" evidence="7">
    <location>
        <begin position="840"/>
        <end position="1029"/>
    </location>
</feature>
<dbReference type="InterPro" id="IPR044570">
    <property type="entry name" value="Set1-like"/>
</dbReference>
<evidence type="ECO:0000256" key="1">
    <source>
        <dbReference type="ARBA" id="ARBA00004123"/>
    </source>
</evidence>
<dbReference type="GO" id="GO:0042800">
    <property type="term" value="F:histone H3K4 methyltransferase activity"/>
    <property type="evidence" value="ECO:0007669"/>
    <property type="project" value="InterPro"/>
</dbReference>
<keyword evidence="9" id="KW-1185">Reference proteome</keyword>
<keyword evidence="3" id="KW-0808">Transferase</keyword>
<feature type="compositionally biased region" description="Basic and acidic residues" evidence="7">
    <location>
        <begin position="902"/>
        <end position="931"/>
    </location>
</feature>
<dbReference type="PANTHER" id="PTHR45814:SF1">
    <property type="entry name" value="HISTONE-LYSINE N-METHYLTRANSFERASE SETD1B"/>
    <property type="match status" value="1"/>
</dbReference>
<keyword evidence="5" id="KW-0156">Chromatin regulator</keyword>
<gene>
    <name evidence="8" type="ORF">SKAU_G00280880</name>
</gene>
<feature type="compositionally biased region" description="Acidic residues" evidence="7">
    <location>
        <begin position="932"/>
        <end position="941"/>
    </location>
</feature>